<feature type="compositionally biased region" description="Polar residues" evidence="4">
    <location>
        <begin position="1186"/>
        <end position="1196"/>
    </location>
</feature>
<protein>
    <recommendedName>
        <fullName evidence="9">DNA-binding protein REB1</fullName>
    </recommendedName>
</protein>
<dbReference type="CDD" id="cd00167">
    <property type="entry name" value="SANT"/>
    <property type="match status" value="1"/>
</dbReference>
<evidence type="ECO:0000256" key="2">
    <source>
        <dbReference type="ARBA" id="ARBA00023125"/>
    </source>
</evidence>
<feature type="compositionally biased region" description="Basic residues" evidence="4">
    <location>
        <begin position="979"/>
        <end position="993"/>
    </location>
</feature>
<dbReference type="InterPro" id="IPR051651">
    <property type="entry name" value="DMTF1_DNA-bind_reg"/>
</dbReference>
<evidence type="ECO:0000256" key="4">
    <source>
        <dbReference type="SAM" id="MobiDB-lite"/>
    </source>
</evidence>
<gene>
    <name evidence="7" type="ORF">QTJ16_004511</name>
</gene>
<dbReference type="EMBL" id="JAUBYV010000006">
    <property type="protein sequence ID" value="KAK2626249.1"/>
    <property type="molecule type" value="Genomic_DNA"/>
</dbReference>
<comment type="subcellular location">
    <subcellularLocation>
        <location evidence="1">Nucleus</location>
    </subcellularLocation>
</comment>
<keyword evidence="8" id="KW-1185">Reference proteome</keyword>
<dbReference type="Pfam" id="PF13921">
    <property type="entry name" value="Myb_DNA-bind_6"/>
    <property type="match status" value="1"/>
</dbReference>
<feature type="compositionally biased region" description="Polar residues" evidence="4">
    <location>
        <begin position="554"/>
        <end position="575"/>
    </location>
</feature>
<evidence type="ECO:0008006" key="9">
    <source>
        <dbReference type="Google" id="ProtNLM"/>
    </source>
</evidence>
<feature type="region of interest" description="Disordered" evidence="4">
    <location>
        <begin position="1"/>
        <end position="146"/>
    </location>
</feature>
<feature type="domain" description="HTH myb-type" evidence="6">
    <location>
        <begin position="652"/>
        <end position="700"/>
    </location>
</feature>
<reference evidence="7" key="1">
    <citation type="submission" date="2023-06" db="EMBL/GenBank/DDBJ databases">
        <title>Draft genome of Marssonina rosae.</title>
        <authorList>
            <person name="Cheng Q."/>
        </authorList>
    </citation>
    <scope>NUCLEOTIDE SEQUENCE</scope>
    <source>
        <strain evidence="7">R4</strain>
    </source>
</reference>
<evidence type="ECO:0000313" key="8">
    <source>
        <dbReference type="Proteomes" id="UP001285354"/>
    </source>
</evidence>
<feature type="compositionally biased region" description="Acidic residues" evidence="4">
    <location>
        <begin position="1087"/>
        <end position="1098"/>
    </location>
</feature>
<evidence type="ECO:0000313" key="7">
    <source>
        <dbReference type="EMBL" id="KAK2626249.1"/>
    </source>
</evidence>
<feature type="region of interest" description="Disordered" evidence="4">
    <location>
        <begin position="203"/>
        <end position="231"/>
    </location>
</feature>
<dbReference type="GO" id="GO:0003700">
    <property type="term" value="F:DNA-binding transcription factor activity"/>
    <property type="evidence" value="ECO:0007669"/>
    <property type="project" value="TreeGrafter"/>
</dbReference>
<dbReference type="GO" id="GO:0000976">
    <property type="term" value="F:transcription cis-regulatory region binding"/>
    <property type="evidence" value="ECO:0007669"/>
    <property type="project" value="TreeGrafter"/>
</dbReference>
<feature type="compositionally biased region" description="Polar residues" evidence="4">
    <location>
        <begin position="536"/>
        <end position="545"/>
    </location>
</feature>
<keyword evidence="3" id="KW-0539">Nucleus</keyword>
<dbReference type="PROSITE" id="PS50090">
    <property type="entry name" value="MYB_LIKE"/>
    <property type="match status" value="2"/>
</dbReference>
<accession>A0AAD9T036</accession>
<dbReference type="Gene3D" id="1.10.10.60">
    <property type="entry name" value="Homeodomain-like"/>
    <property type="match status" value="2"/>
</dbReference>
<evidence type="ECO:0000256" key="1">
    <source>
        <dbReference type="ARBA" id="ARBA00004123"/>
    </source>
</evidence>
<feature type="compositionally biased region" description="Basic residues" evidence="4">
    <location>
        <begin position="932"/>
        <end position="941"/>
    </location>
</feature>
<evidence type="ECO:0000256" key="3">
    <source>
        <dbReference type="ARBA" id="ARBA00023242"/>
    </source>
</evidence>
<feature type="region of interest" description="Disordered" evidence="4">
    <location>
        <begin position="319"/>
        <end position="364"/>
    </location>
</feature>
<dbReference type="SUPFAM" id="SSF46689">
    <property type="entry name" value="Homeodomain-like"/>
    <property type="match status" value="2"/>
</dbReference>
<dbReference type="Proteomes" id="UP001285354">
    <property type="component" value="Unassembled WGS sequence"/>
</dbReference>
<evidence type="ECO:0000259" key="6">
    <source>
        <dbReference type="PROSITE" id="PS51294"/>
    </source>
</evidence>
<feature type="region of interest" description="Disordered" evidence="4">
    <location>
        <begin position="379"/>
        <end position="398"/>
    </location>
</feature>
<feature type="compositionally biased region" description="Basic and acidic residues" evidence="4">
    <location>
        <begin position="1137"/>
        <end position="1146"/>
    </location>
</feature>
<feature type="compositionally biased region" description="Acidic residues" evidence="4">
    <location>
        <begin position="1005"/>
        <end position="1014"/>
    </location>
</feature>
<dbReference type="InterPro" id="IPR017930">
    <property type="entry name" value="Myb_dom"/>
</dbReference>
<feature type="region of interest" description="Disordered" evidence="4">
    <location>
        <begin position="887"/>
        <end position="1209"/>
    </location>
</feature>
<dbReference type="SMART" id="SM00717">
    <property type="entry name" value="SANT"/>
    <property type="match status" value="2"/>
</dbReference>
<feature type="compositionally biased region" description="Basic and acidic residues" evidence="4">
    <location>
        <begin position="320"/>
        <end position="346"/>
    </location>
</feature>
<dbReference type="GO" id="GO:0005634">
    <property type="term" value="C:nucleus"/>
    <property type="evidence" value="ECO:0007669"/>
    <property type="project" value="UniProtKB-SubCell"/>
</dbReference>
<name>A0AAD9T036_9HELO</name>
<feature type="compositionally biased region" description="Basic and acidic residues" evidence="4">
    <location>
        <begin position="1026"/>
        <end position="1053"/>
    </location>
</feature>
<dbReference type="PROSITE" id="PS51294">
    <property type="entry name" value="HTH_MYB"/>
    <property type="match status" value="1"/>
</dbReference>
<comment type="caution">
    <text evidence="7">The sequence shown here is derived from an EMBL/GenBank/DDBJ whole genome shotgun (WGS) entry which is preliminary data.</text>
</comment>
<feature type="compositionally biased region" description="Acidic residues" evidence="4">
    <location>
        <begin position="503"/>
        <end position="512"/>
    </location>
</feature>
<feature type="region of interest" description="Disordered" evidence="4">
    <location>
        <begin position="422"/>
        <end position="578"/>
    </location>
</feature>
<feature type="compositionally biased region" description="Basic residues" evidence="4">
    <location>
        <begin position="62"/>
        <end position="78"/>
    </location>
</feature>
<dbReference type="PANTHER" id="PTHR46380">
    <property type="entry name" value="CYCLIN-D-BINDING MYB-LIKE TRANSCRIPTION FACTOR 1"/>
    <property type="match status" value="1"/>
</dbReference>
<feature type="compositionally biased region" description="Basic residues" evidence="4">
    <location>
        <begin position="1199"/>
        <end position="1209"/>
    </location>
</feature>
<feature type="domain" description="Myb-like" evidence="5">
    <location>
        <begin position="652"/>
        <end position="696"/>
    </location>
</feature>
<dbReference type="InterPro" id="IPR009057">
    <property type="entry name" value="Homeodomain-like_sf"/>
</dbReference>
<evidence type="ECO:0000259" key="5">
    <source>
        <dbReference type="PROSITE" id="PS50090"/>
    </source>
</evidence>
<feature type="compositionally biased region" description="Low complexity" evidence="4">
    <location>
        <begin position="83"/>
        <end position="99"/>
    </location>
</feature>
<dbReference type="PANTHER" id="PTHR46380:SF2">
    <property type="entry name" value="CYCLIN-D-BINDING MYB-LIKE TRANSCRIPTION FACTOR 1"/>
    <property type="match status" value="1"/>
</dbReference>
<organism evidence="7 8">
    <name type="scientific">Diplocarpon rosae</name>
    <dbReference type="NCBI Taxonomy" id="946125"/>
    <lineage>
        <taxon>Eukaryota</taxon>
        <taxon>Fungi</taxon>
        <taxon>Dikarya</taxon>
        <taxon>Ascomycota</taxon>
        <taxon>Pezizomycotina</taxon>
        <taxon>Leotiomycetes</taxon>
        <taxon>Helotiales</taxon>
        <taxon>Drepanopezizaceae</taxon>
        <taxon>Diplocarpon</taxon>
    </lineage>
</organism>
<dbReference type="AlphaFoldDB" id="A0AAD9T036"/>
<sequence length="1209" mass="135774">MQAFSKLRQLFSSSAPQPSEVREDERDSDADGDMVNPAINSFDGGADVNTGIAAEDQYKEAKRLRRQSRKNAKKKRRKDALNSSVLDSSVMGSGVDSSVTGKAVGAPQTEAEQELAQRHHPPQNINLNNGAGDYDQGQEEELNLPKVITKDKLKKELRKGRASKRQDKVAAFESNNYTQFVEPIEHERESQDLVTARLEKRLAKKEAKKKKSKKTSLSDEIPSTILGSKDGVSTALSQSENVNSLPLKIKKVKKKAHKNLRKPQQYESAIFENAGKSAVLLQSQLMPALSTNSKSHVAADDDVAELEAQIQSNLKAAAHIRAEEDHQQEPERPSKKVLGKRKESETILKSNPKRRRTKAQAPMRAELANYGFVSSEGATSINNVSKPTPPSHFQSTIQDPVRLGETAAKLYASQIENGRKLASLSDASSPGSPPSSDSLVSRQQRRDTSVVLPVNRRKAKPPLLDPTERDSYEPSPSSQPKPQPEPEPELELTEPGVKPGVEPAEEATDETEASSFLSEAPRSSKRRKRRLPTGEPDSSQVQLNPKTVKRKGSGSKTTNSEIIKMAASSQATPTPKRNRIAGKEAQVINDAVELYRDMHDLAQSEVNHIIQEDATKDRNKKFWNFICERVPKIPRVNVMNQCRRKFHNFDARGVWTDEQDQDLKDAYERNPGKWKVIGEQLNRFSEDCRDRWRNYLVCGDKQKKNVWDKEEEEKFKKIVDECMRLTKTTQIDWQNVSSRMGHTRSRLQCITKWKKLQKREGIEYEDPSTLQPVAKSTWRLEEAESIVQVMTPGEKLDLLHSIRRTNAGTEGKIPWNLVRQYLGTGTPRMALRVAFRSTLEHIGDREGLSLQDIVSALIEIYEEAAPHEPRISGDFVRPAPYNKHLKCKSVSRHDEGNGEGSSTQISRQSKGRKAAMMAQMELDNEGTTVPKKASKKLRSRMKGQNEVESQETNSDTAHIGDDIRASFETVKSSQVRGRTPARKAKKPTAKARASKQLSEYRVNASEDEDDEQMVAEESIPQKSRILRFEHQTDQNENDTHLRNGFQHDEDTRRFLNNPQSDEEEVPKPDIEMVNNHHSARNDHDQYQDADDNEDEAEDYSYLTHDQESVDLDAPQSVTANRSHSNNSNDYESEDESENPHLGRGESVDLDTPRNPPSYPMIRYSSDDDEEVGLGTNGSDGDCARLTTVSSSASSIPHTPRMRVGNRGRA</sequence>
<feature type="domain" description="Myb-like" evidence="5">
    <location>
        <begin position="699"/>
        <end position="757"/>
    </location>
</feature>
<feature type="compositionally biased region" description="Polar residues" evidence="4">
    <location>
        <begin position="946"/>
        <end position="956"/>
    </location>
</feature>
<feature type="compositionally biased region" description="Low complexity" evidence="4">
    <location>
        <begin position="422"/>
        <end position="441"/>
    </location>
</feature>
<keyword evidence="2" id="KW-0238">DNA-binding</keyword>
<dbReference type="InterPro" id="IPR001005">
    <property type="entry name" value="SANT/Myb"/>
</dbReference>
<proteinExistence type="predicted"/>